<organism evidence="2 3">
    <name type="scientific">Ligaoa zhengdingensis</name>
    <dbReference type="NCBI Taxonomy" id="2763658"/>
    <lineage>
        <taxon>Bacteria</taxon>
        <taxon>Bacillati</taxon>
        <taxon>Bacillota</taxon>
        <taxon>Clostridia</taxon>
        <taxon>Eubacteriales</taxon>
        <taxon>Oscillospiraceae</taxon>
        <taxon>Ligaoa</taxon>
    </lineage>
</organism>
<evidence type="ECO:0000256" key="1">
    <source>
        <dbReference type="SAM" id="Phobius"/>
    </source>
</evidence>
<keyword evidence="1" id="KW-0812">Transmembrane</keyword>
<dbReference type="RefSeq" id="WP_249282114.1">
    <property type="nucleotide sequence ID" value="NZ_JACRST010000003.1"/>
</dbReference>
<protein>
    <submittedName>
        <fullName evidence="2">Uncharacterized protein</fullName>
    </submittedName>
</protein>
<evidence type="ECO:0000313" key="3">
    <source>
        <dbReference type="Proteomes" id="UP000653127"/>
    </source>
</evidence>
<keyword evidence="1" id="KW-1133">Transmembrane helix</keyword>
<sequence length="489" mass="53111">MKRQLRIVTGLIAMLSILVGLTVVAYATEKHPNQVKSNDIGLDEEGNPVDLDLWEYSFEASPQLLSLEGAEDESDEKIANVRYVGPIIDGRILGNAPATIQSSATNYDSAFQNMTSLIYPPEIPEGVISMNHTFNGCSNLVAAPEIPSTVTSMNFCFANCTSMVTPPPSIPEGVYTVYGTFANCSSMTTAPQFVSWPGMVQNLFIQCTSLNLDMTVQPTLSYTTSGMFDNVLSVRFLRTDTTLVDYAASTPAGGYDAPQNWIMVQHEELGNIALGQTYSYTGYLGTKPLDYMTEYVKEEWIDFTPTQSGEYRILLNGSDMTAYFGEKAGTLSCLSYHSSVLDITRALTAGITYRVKIEGSENSSSSLQISSEGTTPPAPPQEYIAGEEYSFAVKAENVTNFSNIVYKLEFDNTKFDIVNLCAGMYPAKTTTGTCSGQYITIQSIDSTGVTFKCTRTVPAGKAYTGVINVIKLKAKTTGEAEVKVTTTNA</sequence>
<feature type="transmembrane region" description="Helical" evidence="1">
    <location>
        <begin position="7"/>
        <end position="27"/>
    </location>
</feature>
<name>A0A926I424_9FIRM</name>
<dbReference type="Proteomes" id="UP000653127">
    <property type="component" value="Unassembled WGS sequence"/>
</dbReference>
<dbReference type="InterPro" id="IPR032675">
    <property type="entry name" value="LRR_dom_sf"/>
</dbReference>
<accession>A0A926I424</accession>
<evidence type="ECO:0000313" key="2">
    <source>
        <dbReference type="EMBL" id="MBC8545960.1"/>
    </source>
</evidence>
<gene>
    <name evidence="2" type="ORF">H8711_03270</name>
</gene>
<proteinExistence type="predicted"/>
<dbReference type="EMBL" id="JACRST010000003">
    <property type="protein sequence ID" value="MBC8545960.1"/>
    <property type="molecule type" value="Genomic_DNA"/>
</dbReference>
<dbReference type="AlphaFoldDB" id="A0A926I424"/>
<reference evidence="2" key="1">
    <citation type="submission" date="2020-08" db="EMBL/GenBank/DDBJ databases">
        <title>Genome public.</title>
        <authorList>
            <person name="Liu C."/>
            <person name="Sun Q."/>
        </authorList>
    </citation>
    <scope>NUCLEOTIDE SEQUENCE</scope>
    <source>
        <strain evidence="2">NSJ-31</strain>
    </source>
</reference>
<comment type="caution">
    <text evidence="2">The sequence shown here is derived from an EMBL/GenBank/DDBJ whole genome shotgun (WGS) entry which is preliminary data.</text>
</comment>
<dbReference type="Gene3D" id="3.80.10.10">
    <property type="entry name" value="Ribonuclease Inhibitor"/>
    <property type="match status" value="1"/>
</dbReference>
<keyword evidence="1" id="KW-0472">Membrane</keyword>
<keyword evidence="3" id="KW-1185">Reference proteome</keyword>